<sequence length="418" mass="46116">MRIPTSIDAIGDNTIDLDAVDLVDPRTYSEGDPHPIWAEMRRREPVRWHPVGSDLGFWSVTTYEHGSWVLRDHETFTSQRGTLLNLLGKDDPAGGQQMAATDPPRHTRMREPLQRALTIKSVERSGDQIRAQVRRLLDPAKSGEPFDLAQAVTRLPMAVTGMLMGLPEEDWPRLTQLTLMSIAPDDPEFNEGADTQAALQRAHRELFAYFAEIVRARQKNPGGDDLISLLLTIDVEGRTMGLGEVLANCYSLLLGANVTTPYVPTAALDAVIGTPMLHEVLESANTGTILTTVEEALRWASPANHFMRHAVRDVDLGGRKVRSGDAVVVWLGSANRDETAFDDPFTFNPKRKPNRHIAFGVGGHYCVGHTVARVTLRALFDEIVSTFADLDRAGEVEHLSSNFVAGIKHMPVIAKVRG</sequence>
<dbReference type="EMBL" id="CP002000">
    <property type="protein sequence ID" value="ADJ47973.1"/>
    <property type="molecule type" value="Genomic_DNA"/>
</dbReference>
<dbReference type="PROSITE" id="PS00086">
    <property type="entry name" value="CYTOCHROME_P450"/>
    <property type="match status" value="1"/>
</dbReference>
<evidence type="ECO:0000313" key="3">
    <source>
        <dbReference type="EMBL" id="ADJ47973.1"/>
    </source>
</evidence>
<keyword evidence="2" id="KW-0479">Metal-binding</keyword>
<dbReference type="Gene3D" id="1.10.630.10">
    <property type="entry name" value="Cytochrome P450"/>
    <property type="match status" value="1"/>
</dbReference>
<organism evidence="3 4">
    <name type="scientific">Amycolatopsis mediterranei (strain U-32)</name>
    <dbReference type="NCBI Taxonomy" id="749927"/>
    <lineage>
        <taxon>Bacteria</taxon>
        <taxon>Bacillati</taxon>
        <taxon>Actinomycetota</taxon>
        <taxon>Actinomycetes</taxon>
        <taxon>Pseudonocardiales</taxon>
        <taxon>Pseudonocardiaceae</taxon>
        <taxon>Amycolatopsis</taxon>
    </lineage>
</organism>
<dbReference type="CDD" id="cd11033">
    <property type="entry name" value="CYP142-like"/>
    <property type="match status" value="1"/>
</dbReference>
<dbReference type="Proteomes" id="UP000000328">
    <property type="component" value="Chromosome"/>
</dbReference>
<reference evidence="3 4" key="1">
    <citation type="journal article" date="2010" name="Cell Res.">
        <title>Complete genome sequence of the rifamycin SV-producing Amycolatopsis mediterranei U32 revealed its genetic characteristics in phylogeny and metabolism.</title>
        <authorList>
            <person name="Zhao W."/>
            <person name="Zhong Y."/>
            <person name="Yuan H."/>
            <person name="Wang J."/>
            <person name="Zheng H."/>
            <person name="Wang Y."/>
            <person name="Cen X."/>
            <person name="Xu F."/>
            <person name="Bai J."/>
            <person name="Han X."/>
            <person name="Lu G."/>
            <person name="Zhu Y."/>
            <person name="Shao Z."/>
            <person name="Yan H."/>
            <person name="Li C."/>
            <person name="Peng N."/>
            <person name="Zhang Z."/>
            <person name="Zhang Y."/>
            <person name="Lin W."/>
            <person name="Fan Y."/>
            <person name="Qin Z."/>
            <person name="Hu Y."/>
            <person name="Zhu B."/>
            <person name="Wang S."/>
            <person name="Ding X."/>
            <person name="Zhao G.P."/>
        </authorList>
    </citation>
    <scope>NUCLEOTIDE SEQUENCE [LARGE SCALE GENOMIC DNA]</scope>
    <source>
        <strain evidence="4">U-32</strain>
    </source>
</reference>
<proteinExistence type="inferred from homology"/>
<dbReference type="PATRIC" id="fig|749927.5.peg.6485"/>
<dbReference type="GO" id="GO:0020037">
    <property type="term" value="F:heme binding"/>
    <property type="evidence" value="ECO:0007669"/>
    <property type="project" value="InterPro"/>
</dbReference>
<name>A0A0H3DD40_AMYMU</name>
<comment type="similarity">
    <text evidence="1 2">Belongs to the cytochrome P450 family.</text>
</comment>
<dbReference type="HOGENOM" id="CLU_033716_0_0_11"/>
<keyword evidence="2" id="KW-0349">Heme</keyword>
<keyword evidence="2" id="KW-0503">Monooxygenase</keyword>
<dbReference type="RefSeq" id="WP_013228024.1">
    <property type="nucleotide sequence ID" value="NC_014318.1"/>
</dbReference>
<dbReference type="GO" id="GO:0036199">
    <property type="term" value="F:cholest-4-en-3-one 26-monooxygenase activity"/>
    <property type="evidence" value="ECO:0007669"/>
    <property type="project" value="TreeGrafter"/>
</dbReference>
<dbReference type="InterPro" id="IPR002397">
    <property type="entry name" value="Cyt_P450_B"/>
</dbReference>
<evidence type="ECO:0000256" key="2">
    <source>
        <dbReference type="RuleBase" id="RU000461"/>
    </source>
</evidence>
<dbReference type="SUPFAM" id="SSF48264">
    <property type="entry name" value="Cytochrome P450"/>
    <property type="match status" value="1"/>
</dbReference>
<dbReference type="AlphaFoldDB" id="A0A0H3DD40"/>
<dbReference type="OrthoDB" id="5241086at2"/>
<dbReference type="GO" id="GO:0005506">
    <property type="term" value="F:iron ion binding"/>
    <property type="evidence" value="ECO:0007669"/>
    <property type="project" value="InterPro"/>
</dbReference>
<dbReference type="Pfam" id="PF00067">
    <property type="entry name" value="p450"/>
    <property type="match status" value="1"/>
</dbReference>
<dbReference type="GeneID" id="92873899"/>
<dbReference type="PANTHER" id="PTHR46696">
    <property type="entry name" value="P450, PUTATIVE (EUROFUNG)-RELATED"/>
    <property type="match status" value="1"/>
</dbReference>
<evidence type="ECO:0000256" key="1">
    <source>
        <dbReference type="ARBA" id="ARBA00010617"/>
    </source>
</evidence>
<protein>
    <submittedName>
        <fullName evidence="3">Cytochrome P450</fullName>
    </submittedName>
</protein>
<gene>
    <name evidence="3" type="ordered locus">AMED_6238</name>
</gene>
<dbReference type="GO" id="GO:0008395">
    <property type="term" value="F:steroid hydroxylase activity"/>
    <property type="evidence" value="ECO:0007669"/>
    <property type="project" value="TreeGrafter"/>
</dbReference>
<keyword evidence="2" id="KW-0560">Oxidoreductase</keyword>
<dbReference type="InterPro" id="IPR001128">
    <property type="entry name" value="Cyt_P450"/>
</dbReference>
<dbReference type="InterPro" id="IPR036396">
    <property type="entry name" value="Cyt_P450_sf"/>
</dbReference>
<dbReference type="PRINTS" id="PR00359">
    <property type="entry name" value="BP450"/>
</dbReference>
<dbReference type="eggNOG" id="COG2124">
    <property type="taxonomic scope" value="Bacteria"/>
</dbReference>
<dbReference type="KEGG" id="amd:AMED_6238"/>
<dbReference type="InterPro" id="IPR017972">
    <property type="entry name" value="Cyt_P450_CS"/>
</dbReference>
<keyword evidence="2" id="KW-0408">Iron</keyword>
<dbReference type="PANTHER" id="PTHR46696:SF4">
    <property type="entry name" value="BIOTIN BIOSYNTHESIS CYTOCHROME P450"/>
    <property type="match status" value="1"/>
</dbReference>
<accession>A0A0H3DD40</accession>
<dbReference type="GO" id="GO:0006707">
    <property type="term" value="P:cholesterol catabolic process"/>
    <property type="evidence" value="ECO:0007669"/>
    <property type="project" value="TreeGrafter"/>
</dbReference>
<evidence type="ECO:0000313" key="4">
    <source>
        <dbReference type="Proteomes" id="UP000000328"/>
    </source>
</evidence>